<dbReference type="EMBL" id="LVXG01000034">
    <property type="protein sequence ID" value="OQP44805.1"/>
    <property type="molecule type" value="Genomic_DNA"/>
</dbReference>
<name>A0A1V9EFV0_9BACT</name>
<protein>
    <recommendedName>
        <fullName evidence="4">GLUG domain-containing protein</fullName>
    </recommendedName>
</protein>
<dbReference type="PROSITE" id="PS51257">
    <property type="entry name" value="PROKAR_LIPOPROTEIN"/>
    <property type="match status" value="1"/>
</dbReference>
<dbReference type="STRING" id="354355.SAMN05660816_05975"/>
<accession>A0A1V9EFV0</accession>
<gene>
    <name evidence="2" type="ORF">A4H97_10610</name>
</gene>
<dbReference type="Gene3D" id="2.160.20.110">
    <property type="match status" value="1"/>
</dbReference>
<keyword evidence="1" id="KW-0732">Signal</keyword>
<evidence type="ECO:0000256" key="1">
    <source>
        <dbReference type="SAM" id="SignalP"/>
    </source>
</evidence>
<keyword evidence="3" id="KW-1185">Reference proteome</keyword>
<reference evidence="3" key="1">
    <citation type="submission" date="2016-04" db="EMBL/GenBank/DDBJ databases">
        <authorList>
            <person name="Chen L."/>
            <person name="Zhuang W."/>
            <person name="Wang G."/>
        </authorList>
    </citation>
    <scope>NUCLEOTIDE SEQUENCE [LARGE SCALE GENOMIC DNA]</scope>
    <source>
        <strain evidence="3">17621</strain>
    </source>
</reference>
<dbReference type="OrthoDB" id="9807519at2"/>
<proteinExistence type="predicted"/>
<evidence type="ECO:0000313" key="2">
    <source>
        <dbReference type="EMBL" id="OQP44805.1"/>
    </source>
</evidence>
<evidence type="ECO:0000313" key="3">
    <source>
        <dbReference type="Proteomes" id="UP000192610"/>
    </source>
</evidence>
<comment type="caution">
    <text evidence="2">The sequence shown here is derived from an EMBL/GenBank/DDBJ whole genome shotgun (WGS) entry which is preliminary data.</text>
</comment>
<feature type="signal peptide" evidence="1">
    <location>
        <begin position="1"/>
        <end position="19"/>
    </location>
</feature>
<organism evidence="2 3">
    <name type="scientific">Niastella yeongjuensis</name>
    <dbReference type="NCBI Taxonomy" id="354355"/>
    <lineage>
        <taxon>Bacteria</taxon>
        <taxon>Pseudomonadati</taxon>
        <taxon>Bacteroidota</taxon>
        <taxon>Chitinophagia</taxon>
        <taxon>Chitinophagales</taxon>
        <taxon>Chitinophagaceae</taxon>
        <taxon>Niastella</taxon>
    </lineage>
</organism>
<dbReference type="Proteomes" id="UP000192610">
    <property type="component" value="Unassembled WGS sequence"/>
</dbReference>
<evidence type="ECO:0008006" key="4">
    <source>
        <dbReference type="Google" id="ProtNLM"/>
    </source>
</evidence>
<feature type="chain" id="PRO_5010708694" description="GLUG domain-containing protein" evidence="1">
    <location>
        <begin position="20"/>
        <end position="446"/>
    </location>
</feature>
<dbReference type="RefSeq" id="WP_081202858.1">
    <property type="nucleotide sequence ID" value="NZ_FOCZ01000016.1"/>
</dbReference>
<sequence length="446" mass="47819">MRIAYLCALGLLLATFACKKNGSTDDVITDPPNTPQSTATFTLSRYGTADLVKLFLSGGNETLATIKDATGNTSFTWEIAGSNGMKKTTDTLVKGTGKTDNGGNATINPYSLYNYKDGTLTINIRFNNATATTISGTTKKEEFIIRSYRDLMAINNFTGNNLKDTFVQTQDIAFPDTVFSTAPVKYPLAANYDGRGYKVTNLTILTPARGANSPLDYVGLFSYIDDEVIVKNVRLELSAAGIKTTSPGICGGIAGSNWGNIINCSARGSIKSAAGFWSEVGGIAGETNYGRIIGCSFNGTLEADEVGGITAAIYFSHLNMCYSNYSVVANYGGGITGFIVENQNGISNDTVYNCYAYVKQAAITNRFNAVFYTVDPATVNCLYDDCYSNYGVAQPNAISYNTAQLLSSMIVSLQVSNLPAGIAPPPAYRPFKSSTDPNQPPLLWWE</sequence>
<dbReference type="AlphaFoldDB" id="A0A1V9EFV0"/>